<dbReference type="EMBL" id="MCFG01000441">
    <property type="protein sequence ID" value="ORX66687.1"/>
    <property type="molecule type" value="Genomic_DNA"/>
</dbReference>
<feature type="chain" id="PRO_5012643690" evidence="2">
    <location>
        <begin position="26"/>
        <end position="851"/>
    </location>
</feature>
<proteinExistence type="predicted"/>
<dbReference type="Proteomes" id="UP000193944">
    <property type="component" value="Unassembled WGS sequence"/>
</dbReference>
<feature type="region of interest" description="Disordered" evidence="1">
    <location>
        <begin position="811"/>
        <end position="851"/>
    </location>
</feature>
<evidence type="ECO:0000313" key="4">
    <source>
        <dbReference type="Proteomes" id="UP000193944"/>
    </source>
</evidence>
<evidence type="ECO:0000313" key="3">
    <source>
        <dbReference type="EMBL" id="ORX66687.1"/>
    </source>
</evidence>
<accession>A0A1Y1VZI1</accession>
<feature type="non-terminal residue" evidence="3">
    <location>
        <position position="851"/>
    </location>
</feature>
<keyword evidence="2" id="KW-0732">Signal</keyword>
<name>A0A1Y1VZI1_9FUNG</name>
<reference evidence="3 4" key="1">
    <citation type="submission" date="2016-08" db="EMBL/GenBank/DDBJ databases">
        <title>A Parts List for Fungal Cellulosomes Revealed by Comparative Genomics.</title>
        <authorList>
            <consortium name="DOE Joint Genome Institute"/>
            <person name="Haitjema C.H."/>
            <person name="Gilmore S.P."/>
            <person name="Henske J.K."/>
            <person name="Solomon K.V."/>
            <person name="De Groot R."/>
            <person name="Kuo A."/>
            <person name="Mondo S.J."/>
            <person name="Salamov A.A."/>
            <person name="Labutti K."/>
            <person name="Zhao Z."/>
            <person name="Chiniquy J."/>
            <person name="Barry K."/>
            <person name="Brewer H.M."/>
            <person name="Purvine S.O."/>
            <person name="Wright A.T."/>
            <person name="Boxma B."/>
            <person name="Van Alen T."/>
            <person name="Hackstein J.H."/>
            <person name="Baker S.E."/>
            <person name="Grigoriev I.V."/>
            <person name="O'Malley M.A."/>
        </authorList>
    </citation>
    <scope>NUCLEOTIDE SEQUENCE [LARGE SCALE GENOMIC DNA]</scope>
    <source>
        <strain evidence="3 4">S4</strain>
    </source>
</reference>
<dbReference type="STRING" id="1754192.A0A1Y1VZI1"/>
<protein>
    <submittedName>
        <fullName evidence="3">Scaffoldin</fullName>
    </submittedName>
</protein>
<dbReference type="AlphaFoldDB" id="A0A1Y1VZI1"/>
<gene>
    <name evidence="3" type="ORF">BCR32DRAFT_250480</name>
</gene>
<evidence type="ECO:0000256" key="2">
    <source>
        <dbReference type="SAM" id="SignalP"/>
    </source>
</evidence>
<sequence>MFGKNFLFSTLGLFFLSTKLVLVNADCTVTGTKGGTLTFTADCKQGYYTSDTDCSSSCESQTLSSLAAGSATYLYYCSAATTCEIKSAGAYYSSNLLIKCDANSCKVTSHSDEGIKGYYINKGTEKDAKPLIYCSGNSTNNCKVQEGTSGGYYVNAGFDKSTNKLIHCTGTTSCESIQGSTGYYENSGADNASNQLINCGNTCDTKAASIGYYLNMGDTTKRIITCTAGTTCSTGAAETSCTANEIGKIYESDSKFYLCVSTTTASDNIEIKVGATASTKVITKAKFPGTTNSVVDNTVNINADGSVTYQKCTSDGSGSWSGCTAGAYYLSVTDCSNTACFTDLSLNNSASSSPSLFYCTSSTSCSKEENITGLSYLNNDTIITCSASACTSTAFSSANSGYYVNGGKDKSTKPLIYCNGSSSCETKAASIGYYLSGSDKDADADEDTYSNVIKCDNDVCSVSDHAPTKVGAYVNGDGAITNNSEIIYKKLINLATSKFSEKNIAEIDAGVYLDAGDGKNVIICTYDDTNKGACTSKVGNKNKGYGYIDANTSGNIIVCTESSCSSLPNGNAQAAANNKPVQNASYIDASVTGDATIITCTKDTEGTTCTSTSFPSTSTKYAFLDGSTYDSGFKNLLVYDSSDKKIKQLSPNSIYTDGIAYIDGSDTEHKRIIKCSSATSCEASANGSDVTTNIFFINGVDQKEYVVCTSTEGCVSKPGTATTSNSDNYYPDSLNSGKIIKCLSKNGNCSQESHNGVAADYTYYLDGFNPSKVLECQNDKICTENEGLSTNGYAYIDAVTKGNVIICKSNAGSATPSTKSSKRDGNNSSSTTTCSSQSSGAKPADTTAKTT</sequence>
<comment type="caution">
    <text evidence="3">The sequence shown here is derived from an EMBL/GenBank/DDBJ whole genome shotgun (WGS) entry which is preliminary data.</text>
</comment>
<feature type="signal peptide" evidence="2">
    <location>
        <begin position="1"/>
        <end position="25"/>
    </location>
</feature>
<organism evidence="3 4">
    <name type="scientific">Anaeromyces robustus</name>
    <dbReference type="NCBI Taxonomy" id="1754192"/>
    <lineage>
        <taxon>Eukaryota</taxon>
        <taxon>Fungi</taxon>
        <taxon>Fungi incertae sedis</taxon>
        <taxon>Chytridiomycota</taxon>
        <taxon>Chytridiomycota incertae sedis</taxon>
        <taxon>Neocallimastigomycetes</taxon>
        <taxon>Neocallimastigales</taxon>
        <taxon>Neocallimastigaceae</taxon>
        <taxon>Anaeromyces</taxon>
    </lineage>
</organism>
<feature type="compositionally biased region" description="Low complexity" evidence="1">
    <location>
        <begin position="828"/>
        <end position="839"/>
    </location>
</feature>
<reference evidence="3 4" key="2">
    <citation type="submission" date="2016-08" db="EMBL/GenBank/DDBJ databases">
        <title>Pervasive Adenine N6-methylation of Active Genes in Fungi.</title>
        <authorList>
            <consortium name="DOE Joint Genome Institute"/>
            <person name="Mondo S.J."/>
            <person name="Dannebaum R.O."/>
            <person name="Kuo R.C."/>
            <person name="Labutti K."/>
            <person name="Haridas S."/>
            <person name="Kuo A."/>
            <person name="Salamov A."/>
            <person name="Ahrendt S.R."/>
            <person name="Lipzen A."/>
            <person name="Sullivan W."/>
            <person name="Andreopoulos W.B."/>
            <person name="Clum A."/>
            <person name="Lindquist E."/>
            <person name="Daum C."/>
            <person name="Ramamoorthy G.K."/>
            <person name="Gryganskyi A."/>
            <person name="Culley D."/>
            <person name="Magnuson J.K."/>
            <person name="James T.Y."/>
            <person name="O'Malley M.A."/>
            <person name="Stajich J.E."/>
            <person name="Spatafora J.W."/>
            <person name="Visel A."/>
            <person name="Grigoriev I.V."/>
        </authorList>
    </citation>
    <scope>NUCLEOTIDE SEQUENCE [LARGE SCALE GENOMIC DNA]</scope>
    <source>
        <strain evidence="3 4">S4</strain>
    </source>
</reference>
<keyword evidence="4" id="KW-1185">Reference proteome</keyword>
<evidence type="ECO:0000256" key="1">
    <source>
        <dbReference type="SAM" id="MobiDB-lite"/>
    </source>
</evidence>